<accession>A0A0A7RPV9</accession>
<dbReference type="GO" id="GO:0098632">
    <property type="term" value="F:cell-cell adhesion mediator activity"/>
    <property type="evidence" value="ECO:0007669"/>
    <property type="project" value="TreeGrafter"/>
</dbReference>
<dbReference type="GO" id="GO:0030246">
    <property type="term" value="F:carbohydrate binding"/>
    <property type="evidence" value="ECO:0007669"/>
    <property type="project" value="UniProtKB-KW"/>
</dbReference>
<dbReference type="GO" id="GO:0007156">
    <property type="term" value="P:homophilic cell adhesion via plasma membrane adhesion molecules"/>
    <property type="evidence" value="ECO:0007669"/>
    <property type="project" value="TreeGrafter"/>
</dbReference>
<evidence type="ECO:0000256" key="1">
    <source>
        <dbReference type="ARBA" id="ARBA00023319"/>
    </source>
</evidence>
<dbReference type="GO" id="GO:0005886">
    <property type="term" value="C:plasma membrane"/>
    <property type="evidence" value="ECO:0007669"/>
    <property type="project" value="TreeGrafter"/>
</dbReference>
<keyword evidence="3" id="KW-0732">Signal</keyword>
<dbReference type="GO" id="GO:0007411">
    <property type="term" value="P:axon guidance"/>
    <property type="evidence" value="ECO:0007669"/>
    <property type="project" value="TreeGrafter"/>
</dbReference>
<evidence type="ECO:0000259" key="4">
    <source>
        <dbReference type="PROSITE" id="PS50835"/>
    </source>
</evidence>
<dbReference type="PROSITE" id="PS50835">
    <property type="entry name" value="IG_LIKE"/>
    <property type="match status" value="3"/>
</dbReference>
<dbReference type="CDD" id="cd00096">
    <property type="entry name" value="Ig"/>
    <property type="match status" value="1"/>
</dbReference>
<feature type="domain" description="Ig-like" evidence="4">
    <location>
        <begin position="20"/>
        <end position="134"/>
    </location>
</feature>
<dbReference type="Pfam" id="PF07686">
    <property type="entry name" value="V-set"/>
    <property type="match status" value="1"/>
</dbReference>
<keyword evidence="2" id="KW-1133">Transmembrane helix</keyword>
<dbReference type="Pfam" id="PF07679">
    <property type="entry name" value="I-set"/>
    <property type="match status" value="1"/>
</dbReference>
<dbReference type="InterPro" id="IPR007110">
    <property type="entry name" value="Ig-like_dom"/>
</dbReference>
<dbReference type="GO" id="GO:0030424">
    <property type="term" value="C:axon"/>
    <property type="evidence" value="ECO:0007669"/>
    <property type="project" value="TreeGrafter"/>
</dbReference>
<dbReference type="InterPro" id="IPR036179">
    <property type="entry name" value="Ig-like_dom_sf"/>
</dbReference>
<dbReference type="SUPFAM" id="SSF48726">
    <property type="entry name" value="Immunoglobulin"/>
    <property type="match status" value="3"/>
</dbReference>
<dbReference type="Pfam" id="PF13927">
    <property type="entry name" value="Ig_3"/>
    <property type="match status" value="1"/>
</dbReference>
<feature type="signal peptide" evidence="3">
    <location>
        <begin position="1"/>
        <end position="17"/>
    </location>
</feature>
<dbReference type="InterPro" id="IPR013106">
    <property type="entry name" value="Ig_V-set"/>
</dbReference>
<feature type="domain" description="Ig-like" evidence="4">
    <location>
        <begin position="139"/>
        <end position="225"/>
    </location>
</feature>
<dbReference type="AlphaFoldDB" id="A0A0A7RPV9"/>
<keyword evidence="5" id="KW-0430">Lectin</keyword>
<feature type="transmembrane region" description="Helical" evidence="2">
    <location>
        <begin position="341"/>
        <end position="362"/>
    </location>
</feature>
<keyword evidence="1" id="KW-0393">Immunoglobulin domain</keyword>
<dbReference type="PANTHER" id="PTHR10075:SF100">
    <property type="entry name" value="FASCICLIN-2"/>
    <property type="match status" value="1"/>
</dbReference>
<keyword evidence="2" id="KW-0472">Membrane</keyword>
<reference evidence="5" key="1">
    <citation type="journal article" date="2015" name="Dev. Comp. Immunol.">
        <title>Lectin-like molecules in transcriptome of Littorina littorea hemocytes.</title>
        <authorList>
            <person name="Gorbushin A.M."/>
            <person name="Borisova E.A."/>
        </authorList>
    </citation>
    <scope>NUCLEOTIDE SEQUENCE</scope>
</reference>
<dbReference type="Gene3D" id="2.60.40.10">
    <property type="entry name" value="Immunoglobulins"/>
    <property type="match status" value="3"/>
</dbReference>
<dbReference type="InterPro" id="IPR003599">
    <property type="entry name" value="Ig_sub"/>
</dbReference>
<dbReference type="InterPro" id="IPR013098">
    <property type="entry name" value="Ig_I-set"/>
</dbReference>
<dbReference type="InterPro" id="IPR013783">
    <property type="entry name" value="Ig-like_fold"/>
</dbReference>
<protein>
    <submittedName>
        <fullName evidence="5">I-type lectin-like protein 5</fullName>
    </submittedName>
</protein>
<proteinExistence type="evidence at transcript level"/>
<name>A0A0A7RPV9_LITLI</name>
<organism evidence="5">
    <name type="scientific">Littorina littorea</name>
    <name type="common">Common periwinkle</name>
    <dbReference type="NCBI Taxonomy" id="31216"/>
    <lineage>
        <taxon>Eukaryota</taxon>
        <taxon>Metazoa</taxon>
        <taxon>Spiralia</taxon>
        <taxon>Lophotrochozoa</taxon>
        <taxon>Mollusca</taxon>
        <taxon>Gastropoda</taxon>
        <taxon>Caenogastropoda</taxon>
        <taxon>Littorinimorpha</taxon>
        <taxon>Littorinoidea</taxon>
        <taxon>Littorinidae</taxon>
        <taxon>Littorina</taxon>
    </lineage>
</organism>
<dbReference type="GO" id="GO:0070593">
    <property type="term" value="P:dendrite self-avoidance"/>
    <property type="evidence" value="ECO:0007669"/>
    <property type="project" value="TreeGrafter"/>
</dbReference>
<feature type="chain" id="PRO_5002033014" evidence="3">
    <location>
        <begin position="18"/>
        <end position="368"/>
    </location>
</feature>
<feature type="domain" description="Ig-like" evidence="4">
    <location>
        <begin position="230"/>
        <end position="326"/>
    </location>
</feature>
<dbReference type="PANTHER" id="PTHR10075">
    <property type="entry name" value="BASIGIN RELATED"/>
    <property type="match status" value="1"/>
</dbReference>
<dbReference type="EMBL" id="KM892486">
    <property type="protein sequence ID" value="AJA37900.1"/>
    <property type="molecule type" value="mRNA"/>
</dbReference>
<dbReference type="SMART" id="SM00408">
    <property type="entry name" value="IGc2"/>
    <property type="match status" value="3"/>
</dbReference>
<evidence type="ECO:0000313" key="5">
    <source>
        <dbReference type="EMBL" id="AJA37900.1"/>
    </source>
</evidence>
<dbReference type="InterPro" id="IPR003598">
    <property type="entry name" value="Ig_sub2"/>
</dbReference>
<evidence type="ECO:0000256" key="3">
    <source>
        <dbReference type="SAM" id="SignalP"/>
    </source>
</evidence>
<keyword evidence="2" id="KW-0812">Transmembrane</keyword>
<evidence type="ECO:0000256" key="2">
    <source>
        <dbReference type="SAM" id="Phobius"/>
    </source>
</evidence>
<dbReference type="SMART" id="SM00409">
    <property type="entry name" value="IG"/>
    <property type="match status" value="3"/>
</dbReference>
<sequence length="368" mass="40526">MLLVTCLLTYLAGTVLADDPIVTIIETNPVKDPIEQKIISEKNFDVQLTCVVENRPRDKEVQWIGLVRRNNSVTTVPISTSTRSYDAFKYSIDLPSPTSWRLRIQNAQVTDEGKYTCQVQVSNQNYAKAEEELVIVEEPQIADLETSSDVSKSEGESLTLKCHATGRPTPLTKWTRMAGELLPSGGREHLLSDLVIPLLTPDHAGIYKCSAINSAGEDYRDIRVTVNYAPQVSSGNAVVQQAVGYVKELVCNIKGYPTPKAGDITWTKRGSALGLDGHIYRRNIPGASSRITSILVFWGVREDDYGEYTCASKNEKGAGSFKFQLQRSATPTEDRTGTIRAGASMLVFNIGTIIMLLSVCLLQRLGLH</sequence>